<organism evidence="2 3">
    <name type="scientific">Nannocystis pusilla</name>
    <dbReference type="NCBI Taxonomy" id="889268"/>
    <lineage>
        <taxon>Bacteria</taxon>
        <taxon>Pseudomonadati</taxon>
        <taxon>Myxococcota</taxon>
        <taxon>Polyangia</taxon>
        <taxon>Nannocystales</taxon>
        <taxon>Nannocystaceae</taxon>
        <taxon>Nannocystis</taxon>
    </lineage>
</organism>
<keyword evidence="3" id="KW-1185">Reference proteome</keyword>
<dbReference type="Proteomes" id="UP001139031">
    <property type="component" value="Unassembled WGS sequence"/>
</dbReference>
<dbReference type="CDD" id="cd02440">
    <property type="entry name" value="AdoMet_MTases"/>
    <property type="match status" value="1"/>
</dbReference>
<gene>
    <name evidence="2" type="ORF">K7C98_42915</name>
</gene>
<dbReference type="SUPFAM" id="SSF53335">
    <property type="entry name" value="S-adenosyl-L-methionine-dependent methyltransferases"/>
    <property type="match status" value="1"/>
</dbReference>
<dbReference type="InterPro" id="IPR041698">
    <property type="entry name" value="Methyltransf_25"/>
</dbReference>
<sequence length="300" mass="31803">MIRRDLHQHNRLAWDAVTPAHSSHKRDEAGFFRAGGTTLFDDEVHLLLGTGPEGHVLEDIRASGERPLAGLRLLHAPCNAGQDTLSLARLGADVTGVDISPTAIAAAQTLAEDAGIAARFAVADLYDWLPAQPAGFDVVFMSYGALIWMSDLDALFAAVAGVLKPGGRFVGIEFHPLAQMYDERGVLTYPYGGGAHVVGETGVGDYVAASGPALAPSGFLEGQVGFKNPHATHEFSWGVADILGAQLKAGLVLEVVREYPYANGCRIWPDMVETPGRRYVPAGGGAVPPLMLGWSSRRPA</sequence>
<evidence type="ECO:0000313" key="2">
    <source>
        <dbReference type="EMBL" id="MBZ5716026.1"/>
    </source>
</evidence>
<dbReference type="GO" id="GO:0008168">
    <property type="term" value="F:methyltransferase activity"/>
    <property type="evidence" value="ECO:0007669"/>
    <property type="project" value="UniProtKB-KW"/>
</dbReference>
<feature type="domain" description="Methyltransferase" evidence="1">
    <location>
        <begin position="76"/>
        <end position="167"/>
    </location>
</feature>
<protein>
    <submittedName>
        <fullName evidence="2">Class I SAM-dependent methyltransferase</fullName>
    </submittedName>
</protein>
<evidence type="ECO:0000313" key="3">
    <source>
        <dbReference type="Proteomes" id="UP001139031"/>
    </source>
</evidence>
<accession>A0ABS7U6Y3</accession>
<dbReference type="PANTHER" id="PTHR43464:SF82">
    <property type="entry name" value="METHYLTRANSFERASE DOMAIN-CONTAINING PROTEIN"/>
    <property type="match status" value="1"/>
</dbReference>
<keyword evidence="2" id="KW-0489">Methyltransferase</keyword>
<dbReference type="Pfam" id="PF13649">
    <property type="entry name" value="Methyltransf_25"/>
    <property type="match status" value="1"/>
</dbReference>
<evidence type="ECO:0000259" key="1">
    <source>
        <dbReference type="Pfam" id="PF13649"/>
    </source>
</evidence>
<dbReference type="InterPro" id="IPR029063">
    <property type="entry name" value="SAM-dependent_MTases_sf"/>
</dbReference>
<comment type="caution">
    <text evidence="2">The sequence shown here is derived from an EMBL/GenBank/DDBJ whole genome shotgun (WGS) entry which is preliminary data.</text>
</comment>
<dbReference type="PANTHER" id="PTHR43464">
    <property type="entry name" value="METHYLTRANSFERASE"/>
    <property type="match status" value="1"/>
</dbReference>
<dbReference type="GO" id="GO:0032259">
    <property type="term" value="P:methylation"/>
    <property type="evidence" value="ECO:0007669"/>
    <property type="project" value="UniProtKB-KW"/>
</dbReference>
<reference evidence="2" key="1">
    <citation type="submission" date="2021-08" db="EMBL/GenBank/DDBJ databases">
        <authorList>
            <person name="Stevens D.C."/>
        </authorList>
    </citation>
    <scope>NUCLEOTIDE SEQUENCE</scope>
    <source>
        <strain evidence="2">DSM 53165</strain>
    </source>
</reference>
<keyword evidence="2" id="KW-0808">Transferase</keyword>
<dbReference type="Gene3D" id="3.40.50.150">
    <property type="entry name" value="Vaccinia Virus protein VP39"/>
    <property type="match status" value="1"/>
</dbReference>
<name>A0ABS7U6Y3_9BACT</name>
<dbReference type="EMBL" id="JAIRAU010000059">
    <property type="protein sequence ID" value="MBZ5716026.1"/>
    <property type="molecule type" value="Genomic_DNA"/>
</dbReference>
<proteinExistence type="predicted"/>